<feature type="domain" description="Protein kinase" evidence="7">
    <location>
        <begin position="66"/>
        <end position="343"/>
    </location>
</feature>
<dbReference type="PROSITE" id="PS50011">
    <property type="entry name" value="PROTEIN_KINASE_DOM"/>
    <property type="match status" value="1"/>
</dbReference>
<sequence>MARITIKKKSVVSIAADYSARLKKSQVIPNDSSSEICEFIRRHRRKRMRLCKSRDLISDCGSVDEYKFLNEISHGSFGAVYRARHRKTREIVAVKEVFDGLCFLTLREIDIIKSLDHHPSIVEFKQVVVDDDDGVYIVMECVEMDLNEYMKRPFSLNEIKCLMKELLEGVKYLHQNRVMHRDLKPSNILINSKGKLKICDFGLSRQFGSMMEPYCSPCVGTLQYRAPELLVGANTYLAAVDMWSVGCIMAELFLKQVLFKGESELEQLQMIYQILGSPDGSDWPRFSNLTWSKEPQNILRDKFTISTGGPILSEVGFDLLHKLLTYDPLKRITPEDALKHGWFDELSS</sequence>
<evidence type="ECO:0000256" key="5">
    <source>
        <dbReference type="ARBA" id="ARBA00022777"/>
    </source>
</evidence>
<dbReference type="Gene3D" id="1.10.510.10">
    <property type="entry name" value="Transferase(Phosphotransferase) domain 1"/>
    <property type="match status" value="1"/>
</dbReference>
<dbReference type="InterPro" id="IPR000719">
    <property type="entry name" value="Prot_kinase_dom"/>
</dbReference>
<evidence type="ECO:0000256" key="6">
    <source>
        <dbReference type="ARBA" id="ARBA00022840"/>
    </source>
</evidence>
<evidence type="ECO:0000259" key="7">
    <source>
        <dbReference type="PROSITE" id="PS50011"/>
    </source>
</evidence>
<comment type="similarity">
    <text evidence="1">Belongs to the protein kinase superfamily. CMGC Ser/Thr protein kinase family. CDC2/CDKX subfamily.</text>
</comment>
<keyword evidence="4" id="KW-0547">Nucleotide-binding</keyword>
<accession>A0ABR0UNG6</accession>
<keyword evidence="9" id="KW-1185">Reference proteome</keyword>
<dbReference type="PANTHER" id="PTHR24056:SF107">
    <property type="entry name" value="CYCLIN-DEPENDENT KINASE 11A-RELATED"/>
    <property type="match status" value="1"/>
</dbReference>
<evidence type="ECO:0000313" key="8">
    <source>
        <dbReference type="EMBL" id="KAK6123702.1"/>
    </source>
</evidence>
<dbReference type="InterPro" id="IPR008271">
    <property type="entry name" value="Ser/Thr_kinase_AS"/>
</dbReference>
<name>A0ABR0UNG6_REHGL</name>
<dbReference type="InterPro" id="IPR011009">
    <property type="entry name" value="Kinase-like_dom_sf"/>
</dbReference>
<evidence type="ECO:0000313" key="9">
    <source>
        <dbReference type="Proteomes" id="UP001318860"/>
    </source>
</evidence>
<dbReference type="InterPro" id="IPR050108">
    <property type="entry name" value="CDK"/>
</dbReference>
<dbReference type="Proteomes" id="UP001318860">
    <property type="component" value="Unassembled WGS sequence"/>
</dbReference>
<dbReference type="Gene3D" id="3.30.200.20">
    <property type="entry name" value="Phosphorylase Kinase, domain 1"/>
    <property type="match status" value="1"/>
</dbReference>
<comment type="caution">
    <text evidence="8">The sequence shown here is derived from an EMBL/GenBank/DDBJ whole genome shotgun (WGS) entry which is preliminary data.</text>
</comment>
<evidence type="ECO:0000256" key="4">
    <source>
        <dbReference type="ARBA" id="ARBA00022741"/>
    </source>
</evidence>
<keyword evidence="5" id="KW-0418">Kinase</keyword>
<evidence type="ECO:0000256" key="2">
    <source>
        <dbReference type="ARBA" id="ARBA00022527"/>
    </source>
</evidence>
<evidence type="ECO:0000256" key="3">
    <source>
        <dbReference type="ARBA" id="ARBA00022679"/>
    </source>
</evidence>
<keyword evidence="3" id="KW-0808">Transferase</keyword>
<dbReference type="SUPFAM" id="SSF56112">
    <property type="entry name" value="Protein kinase-like (PK-like)"/>
    <property type="match status" value="1"/>
</dbReference>
<protein>
    <recommendedName>
        <fullName evidence="7">Protein kinase domain-containing protein</fullName>
    </recommendedName>
</protein>
<dbReference type="PROSITE" id="PS00108">
    <property type="entry name" value="PROTEIN_KINASE_ST"/>
    <property type="match status" value="1"/>
</dbReference>
<reference evidence="8 9" key="1">
    <citation type="journal article" date="2021" name="Comput. Struct. Biotechnol. J.">
        <title>De novo genome assembly of the potent medicinal plant Rehmannia glutinosa using nanopore technology.</title>
        <authorList>
            <person name="Ma L."/>
            <person name="Dong C."/>
            <person name="Song C."/>
            <person name="Wang X."/>
            <person name="Zheng X."/>
            <person name="Niu Y."/>
            <person name="Chen S."/>
            <person name="Feng W."/>
        </authorList>
    </citation>
    <scope>NUCLEOTIDE SEQUENCE [LARGE SCALE GENOMIC DNA]</scope>
    <source>
        <strain evidence="8">DH-2019</strain>
    </source>
</reference>
<proteinExistence type="inferred from homology"/>
<organism evidence="8 9">
    <name type="scientific">Rehmannia glutinosa</name>
    <name type="common">Chinese foxglove</name>
    <dbReference type="NCBI Taxonomy" id="99300"/>
    <lineage>
        <taxon>Eukaryota</taxon>
        <taxon>Viridiplantae</taxon>
        <taxon>Streptophyta</taxon>
        <taxon>Embryophyta</taxon>
        <taxon>Tracheophyta</taxon>
        <taxon>Spermatophyta</taxon>
        <taxon>Magnoliopsida</taxon>
        <taxon>eudicotyledons</taxon>
        <taxon>Gunneridae</taxon>
        <taxon>Pentapetalae</taxon>
        <taxon>asterids</taxon>
        <taxon>lamiids</taxon>
        <taxon>Lamiales</taxon>
        <taxon>Orobanchaceae</taxon>
        <taxon>Rehmannieae</taxon>
        <taxon>Rehmannia</taxon>
    </lineage>
</organism>
<keyword evidence="6" id="KW-0067">ATP-binding</keyword>
<keyword evidence="2" id="KW-0723">Serine/threonine-protein kinase</keyword>
<gene>
    <name evidence="8" type="ORF">DH2020_042558</name>
</gene>
<dbReference type="EMBL" id="JABTTQ020002483">
    <property type="protein sequence ID" value="KAK6123702.1"/>
    <property type="molecule type" value="Genomic_DNA"/>
</dbReference>
<dbReference type="SMART" id="SM00220">
    <property type="entry name" value="S_TKc"/>
    <property type="match status" value="1"/>
</dbReference>
<dbReference type="Pfam" id="PF00069">
    <property type="entry name" value="Pkinase"/>
    <property type="match status" value="1"/>
</dbReference>
<evidence type="ECO:0000256" key="1">
    <source>
        <dbReference type="ARBA" id="ARBA00006485"/>
    </source>
</evidence>
<dbReference type="PANTHER" id="PTHR24056">
    <property type="entry name" value="CELL DIVISION PROTEIN KINASE"/>
    <property type="match status" value="1"/>
</dbReference>